<keyword evidence="3" id="KW-0677">Repeat</keyword>
<evidence type="ECO:0000256" key="6">
    <source>
        <dbReference type="SAM" id="MobiDB-lite"/>
    </source>
</evidence>
<evidence type="ECO:0000256" key="3">
    <source>
        <dbReference type="ARBA" id="ARBA00022737"/>
    </source>
</evidence>
<feature type="domain" description="NF-X1-type" evidence="8">
    <location>
        <begin position="332"/>
        <end position="352"/>
    </location>
</feature>
<feature type="compositionally biased region" description="Polar residues" evidence="6">
    <location>
        <begin position="43"/>
        <end position="59"/>
    </location>
</feature>
<reference evidence="9 10" key="1">
    <citation type="submission" date="2024-05" db="EMBL/GenBank/DDBJ databases">
        <title>Culex pipiens pipiens assembly and annotation.</title>
        <authorList>
            <person name="Alout H."/>
            <person name="Durand T."/>
        </authorList>
    </citation>
    <scope>NUCLEOTIDE SEQUENCE [LARGE SCALE GENOMIC DNA]</scope>
    <source>
        <strain evidence="9">HA-2024</strain>
        <tissue evidence="9">Whole body</tissue>
    </source>
</reference>
<feature type="compositionally biased region" description="Basic residues" evidence="6">
    <location>
        <begin position="884"/>
        <end position="893"/>
    </location>
</feature>
<accession>A0ABD1CM72</accession>
<dbReference type="PANTHER" id="PTHR12360">
    <property type="entry name" value="NUCLEAR TRANSCRIPTION FACTOR, X-BOX BINDING 1 NFX1"/>
    <property type="match status" value="1"/>
</dbReference>
<sequence length="928" mass="103041">MFFWKLLRNADEEPRQKAKRQTPKKKPAEMSTRNRHHHKGNAQPANPWNRGNNAGSSDGQQQQQPKVKNVKTPASSGGPSSSLKKSEEKFAQAHQKNLEAAKKYAAQQSYESSEDEDERGGSDGAAQDILGSVLKNYGGGGGDIGKTQEYLQNLLESRSAVCLICIGTVKRADSIWSCKSCYTFFHLLCIQRWANDSISQKRISHEQQEGYYNSRGEYIPKPALSVHWDCPKCRKEYEPVDIPRHYECFCAKELNPANHLWLIPHSCGETCRKRLVPDCGHNCVLLCHPGPCPPCPQTVVVSCKCGQSNAKTIRCSQRSWTCLKTCKLKRNCGIHECGGVCHAASECPPCTSRSKQKCACGSRTKEVNCSESRWSCGKVCGKKYACGLHSCEKVCHEGDCGECPLGLPRTCPCGKTSSVASCSEDIGTCGDTCQKYLECEQHRCSERCHVGKCGQCLELVRKACRCGSLSKEVACHKVLNCDLKCKNVRSCGKHPCNRKCCDGQCPPCDKVCGKTLPCGKHKCNSLCHHGPCYPCNQKATVKCRCTGTTQEVPCGREKKIGAPKCRLPCRIHSKCHHTNPHHCHQGDCPPCQKVCDLPNDTTNCSHPCAAKCHDAVRVVTKDKNFKPVGPWDVPMEIVEIKQLPHPQCQVPVPVTCIGGHETAQWPCYNSKPASCGRECGRALKCGVHTCPLQCHAFKKRDSTEEDPRCQSCTAGCLIPRPAGCSHPCKRPCHPPPCNPCQAPTKVACHCGLTQIFYKCHEFYSSDKTEQELVAFREGILSCGQKCIKNFPCGHRCNSTCHSGDCPNPEACTKKVKITCECRHRRLEVACSTARTNPRSLECDESCKTVKAAKEQVLTERERAQKEQEEAENQRELEEYERKVGGRKKHRERKRVQVEETKESNWMVMVAVPVGVLVLAVIVYFTLLR</sequence>
<evidence type="ECO:0000256" key="1">
    <source>
        <dbReference type="ARBA" id="ARBA00007269"/>
    </source>
</evidence>
<feature type="transmembrane region" description="Helical" evidence="7">
    <location>
        <begin position="905"/>
        <end position="926"/>
    </location>
</feature>
<dbReference type="CDD" id="cd16697">
    <property type="entry name" value="RING-CH-C4HC3_NFXL1"/>
    <property type="match status" value="1"/>
</dbReference>
<feature type="domain" description="NF-X1-type" evidence="8">
    <location>
        <begin position="518"/>
        <end position="537"/>
    </location>
</feature>
<organism evidence="9 10">
    <name type="scientific">Culex pipiens pipiens</name>
    <name type="common">Northern house mosquito</name>
    <dbReference type="NCBI Taxonomy" id="38569"/>
    <lineage>
        <taxon>Eukaryota</taxon>
        <taxon>Metazoa</taxon>
        <taxon>Ecdysozoa</taxon>
        <taxon>Arthropoda</taxon>
        <taxon>Hexapoda</taxon>
        <taxon>Insecta</taxon>
        <taxon>Pterygota</taxon>
        <taxon>Neoptera</taxon>
        <taxon>Endopterygota</taxon>
        <taxon>Diptera</taxon>
        <taxon>Nematocera</taxon>
        <taxon>Culicoidea</taxon>
        <taxon>Culicidae</taxon>
        <taxon>Culicinae</taxon>
        <taxon>Culicini</taxon>
        <taxon>Culex</taxon>
        <taxon>Culex</taxon>
    </lineage>
</organism>
<evidence type="ECO:0000259" key="8">
    <source>
        <dbReference type="SMART" id="SM00438"/>
    </source>
</evidence>
<feature type="domain" description="NF-X1-type" evidence="8">
    <location>
        <begin position="386"/>
        <end position="405"/>
    </location>
</feature>
<dbReference type="Proteomes" id="UP001562425">
    <property type="component" value="Unassembled WGS sequence"/>
</dbReference>
<dbReference type="InterPro" id="IPR034078">
    <property type="entry name" value="NFX1_fam"/>
</dbReference>
<feature type="compositionally biased region" description="Basic and acidic residues" evidence="6">
    <location>
        <begin position="84"/>
        <end position="102"/>
    </location>
</feature>
<keyword evidence="7" id="KW-0812">Transmembrane</keyword>
<feature type="compositionally biased region" description="Basic and acidic residues" evidence="6">
    <location>
        <begin position="860"/>
        <end position="883"/>
    </location>
</feature>
<evidence type="ECO:0000256" key="2">
    <source>
        <dbReference type="ARBA" id="ARBA00022723"/>
    </source>
</evidence>
<gene>
    <name evidence="9" type="ORF">pipiens_001533</name>
</gene>
<keyword evidence="7" id="KW-1133">Transmembrane helix</keyword>
<keyword evidence="10" id="KW-1185">Reference proteome</keyword>
<feature type="domain" description="NF-X1-type" evidence="8">
    <location>
        <begin position="724"/>
        <end position="742"/>
    </location>
</feature>
<evidence type="ECO:0000313" key="9">
    <source>
        <dbReference type="EMBL" id="KAL1377502.1"/>
    </source>
</evidence>
<feature type="domain" description="NF-X1-type" evidence="8">
    <location>
        <begin position="439"/>
        <end position="458"/>
    </location>
</feature>
<name>A0ABD1CM72_CULPP</name>
<feature type="region of interest" description="Disordered" evidence="6">
    <location>
        <begin position="860"/>
        <end position="895"/>
    </location>
</feature>
<dbReference type="Pfam" id="PF01422">
    <property type="entry name" value="zf-NF-X1"/>
    <property type="match status" value="10"/>
</dbReference>
<evidence type="ECO:0000256" key="4">
    <source>
        <dbReference type="ARBA" id="ARBA00022771"/>
    </source>
</evidence>
<feature type="domain" description="NF-X1-type" evidence="8">
    <location>
        <begin position="792"/>
        <end position="813"/>
    </location>
</feature>
<feature type="domain" description="NF-X1-type" evidence="8">
    <location>
        <begin position="575"/>
        <end position="593"/>
    </location>
</feature>
<comment type="similarity">
    <text evidence="1">Belongs to the NFX1 family.</text>
</comment>
<keyword evidence="4" id="KW-0863">Zinc-finger</keyword>
<evidence type="ECO:0000313" key="10">
    <source>
        <dbReference type="Proteomes" id="UP001562425"/>
    </source>
</evidence>
<dbReference type="EMBL" id="JBEHCU010010926">
    <property type="protein sequence ID" value="KAL1377502.1"/>
    <property type="molecule type" value="Genomic_DNA"/>
</dbReference>
<dbReference type="CDD" id="cd06008">
    <property type="entry name" value="NF-X1-zinc-finger"/>
    <property type="match status" value="6"/>
</dbReference>
<dbReference type="InterPro" id="IPR000967">
    <property type="entry name" value="Znf_NFX1"/>
</dbReference>
<feature type="domain" description="NF-X1-type" evidence="8">
    <location>
        <begin position="491"/>
        <end position="510"/>
    </location>
</feature>
<evidence type="ECO:0000256" key="7">
    <source>
        <dbReference type="SAM" id="Phobius"/>
    </source>
</evidence>
<feature type="domain" description="NF-X1-type" evidence="8">
    <location>
        <begin position="685"/>
        <end position="714"/>
    </location>
</feature>
<keyword evidence="5" id="KW-0862">Zinc</keyword>
<feature type="domain" description="NF-X1-type" evidence="8">
    <location>
        <begin position="279"/>
        <end position="297"/>
    </location>
</feature>
<keyword evidence="7" id="KW-0472">Membrane</keyword>
<evidence type="ECO:0000256" key="5">
    <source>
        <dbReference type="ARBA" id="ARBA00022833"/>
    </source>
</evidence>
<proteinExistence type="inferred from homology"/>
<protein>
    <recommendedName>
        <fullName evidence="8">NF-X1-type domain-containing protein</fullName>
    </recommendedName>
</protein>
<feature type="region of interest" description="Disordered" evidence="6">
    <location>
        <begin position="1"/>
        <end position="126"/>
    </location>
</feature>
<dbReference type="AlphaFoldDB" id="A0ABD1CM72"/>
<keyword evidence="2" id="KW-0479">Metal-binding</keyword>
<comment type="caution">
    <text evidence="9">The sequence shown here is derived from an EMBL/GenBank/DDBJ whole genome shotgun (WGS) entry which is preliminary data.</text>
</comment>
<dbReference type="GO" id="GO:0008270">
    <property type="term" value="F:zinc ion binding"/>
    <property type="evidence" value="ECO:0007669"/>
    <property type="project" value="UniProtKB-KW"/>
</dbReference>
<dbReference type="PANTHER" id="PTHR12360:SF1">
    <property type="entry name" value="NF-X1-TYPE ZINC FINGER PROTEIN NFXL1"/>
    <property type="match status" value="1"/>
</dbReference>
<dbReference type="SMART" id="SM00438">
    <property type="entry name" value="ZnF_NFX"/>
    <property type="match status" value="10"/>
</dbReference>